<evidence type="ECO:0000256" key="2">
    <source>
        <dbReference type="ARBA" id="ARBA00022475"/>
    </source>
</evidence>
<keyword evidence="6" id="KW-0807">Transducer</keyword>
<gene>
    <name evidence="7" type="ORF">NEZAVI_LOCUS9967</name>
</gene>
<keyword evidence="2 6" id="KW-1003">Cell membrane</keyword>
<keyword evidence="4 6" id="KW-1133">Transmembrane helix</keyword>
<dbReference type="GO" id="GO:0005886">
    <property type="term" value="C:plasma membrane"/>
    <property type="evidence" value="ECO:0007669"/>
    <property type="project" value="UniProtKB-SubCell"/>
</dbReference>
<feature type="transmembrane region" description="Helical" evidence="6">
    <location>
        <begin position="232"/>
        <end position="257"/>
    </location>
</feature>
<name>A0A9P0HEX4_NEZVI</name>
<keyword evidence="3 6" id="KW-0812">Transmembrane</keyword>
<dbReference type="GO" id="GO:0050909">
    <property type="term" value="P:sensory perception of taste"/>
    <property type="evidence" value="ECO:0007669"/>
    <property type="project" value="InterPro"/>
</dbReference>
<evidence type="ECO:0000256" key="1">
    <source>
        <dbReference type="ARBA" id="ARBA00004651"/>
    </source>
</evidence>
<keyword evidence="8" id="KW-1185">Reference proteome</keyword>
<organism evidence="7 8">
    <name type="scientific">Nezara viridula</name>
    <name type="common">Southern green stink bug</name>
    <name type="synonym">Cimex viridulus</name>
    <dbReference type="NCBI Taxonomy" id="85310"/>
    <lineage>
        <taxon>Eukaryota</taxon>
        <taxon>Metazoa</taxon>
        <taxon>Ecdysozoa</taxon>
        <taxon>Arthropoda</taxon>
        <taxon>Hexapoda</taxon>
        <taxon>Insecta</taxon>
        <taxon>Pterygota</taxon>
        <taxon>Neoptera</taxon>
        <taxon>Paraneoptera</taxon>
        <taxon>Hemiptera</taxon>
        <taxon>Heteroptera</taxon>
        <taxon>Panheteroptera</taxon>
        <taxon>Pentatomomorpha</taxon>
        <taxon>Pentatomoidea</taxon>
        <taxon>Pentatomidae</taxon>
        <taxon>Pentatominae</taxon>
        <taxon>Nezara</taxon>
    </lineage>
</organism>
<dbReference type="AlphaFoldDB" id="A0A9P0HEX4"/>
<protein>
    <recommendedName>
        <fullName evidence="6">Gustatory receptor</fullName>
    </recommendedName>
</protein>
<evidence type="ECO:0000256" key="4">
    <source>
        <dbReference type="ARBA" id="ARBA00022989"/>
    </source>
</evidence>
<evidence type="ECO:0000313" key="7">
    <source>
        <dbReference type="EMBL" id="CAH1400799.1"/>
    </source>
</evidence>
<evidence type="ECO:0000256" key="3">
    <source>
        <dbReference type="ARBA" id="ARBA00022692"/>
    </source>
</evidence>
<accession>A0A9P0HEX4</accession>
<evidence type="ECO:0000256" key="5">
    <source>
        <dbReference type="ARBA" id="ARBA00023136"/>
    </source>
</evidence>
<feature type="transmembrane region" description="Helical" evidence="6">
    <location>
        <begin position="303"/>
        <end position="322"/>
    </location>
</feature>
<keyword evidence="5 6" id="KW-0472">Membrane</keyword>
<comment type="similarity">
    <text evidence="6">Belongs to the insect chemoreceptor superfamily. Gustatory receptor (GR) family.</text>
</comment>
<dbReference type="InterPro" id="IPR013604">
    <property type="entry name" value="7TM_chemorcpt"/>
</dbReference>
<dbReference type="Pfam" id="PF08395">
    <property type="entry name" value="7tm_7"/>
    <property type="match status" value="1"/>
</dbReference>
<reference evidence="7" key="1">
    <citation type="submission" date="2022-01" db="EMBL/GenBank/DDBJ databases">
        <authorList>
            <person name="King R."/>
        </authorList>
    </citation>
    <scope>NUCLEOTIDE SEQUENCE</scope>
</reference>
<feature type="transmembrane region" description="Helical" evidence="6">
    <location>
        <begin position="207"/>
        <end position="226"/>
    </location>
</feature>
<evidence type="ECO:0000313" key="8">
    <source>
        <dbReference type="Proteomes" id="UP001152798"/>
    </source>
</evidence>
<dbReference type="OrthoDB" id="6366728at2759"/>
<feature type="transmembrane region" description="Helical" evidence="6">
    <location>
        <begin position="158"/>
        <end position="179"/>
    </location>
</feature>
<feature type="transmembrane region" description="Helical" evidence="6">
    <location>
        <begin position="39"/>
        <end position="59"/>
    </location>
</feature>
<evidence type="ECO:0000256" key="6">
    <source>
        <dbReference type="RuleBase" id="RU363108"/>
    </source>
</evidence>
<dbReference type="EMBL" id="OV725080">
    <property type="protein sequence ID" value="CAH1400799.1"/>
    <property type="molecule type" value="Genomic_DNA"/>
</dbReference>
<dbReference type="Proteomes" id="UP001152798">
    <property type="component" value="Chromosome 4"/>
</dbReference>
<dbReference type="GO" id="GO:0007165">
    <property type="term" value="P:signal transduction"/>
    <property type="evidence" value="ECO:0007669"/>
    <property type="project" value="UniProtKB-KW"/>
</dbReference>
<feature type="transmembrane region" description="Helical" evidence="6">
    <location>
        <begin position="65"/>
        <end position="86"/>
    </location>
</feature>
<sequence length="323" mass="37934">MDNGEMSPITATLHHLLSIPRFLGTFPINQNGEFVPYRLIFLFATCIAYIYFSDVGLLIDLNLSSLMFVTSILLPIIHVVCLYTKIYHMKEVYSKFSHIGKYYRSIDVEYDFSYKWKHKYLNLLLILQVFVTGVYMYPNEARNFLIQFMWTYISIYSLYDQIFSFLAVTANSIVYLKYITDNRELLKKKEILTYLCKPLEKVFSLQILCSMGITFFYCMIYIYITFEFGPRVIYVPVITLLGFPLIRMITSVNYVMIEAKKIDKLLYRRLLDNPDDKMLEFHMIAKRDVTFTALGFFQINSSLIGSMIAVGTTYLVILLQYVK</sequence>
<feature type="transmembrane region" description="Helical" evidence="6">
    <location>
        <begin position="120"/>
        <end position="138"/>
    </location>
</feature>
<comment type="function">
    <text evidence="6">Gustatory receptor which mediates acceptance or avoidance behavior, depending on its substrates.</text>
</comment>
<proteinExistence type="inferred from homology"/>
<keyword evidence="6" id="KW-0675">Receptor</keyword>
<comment type="subcellular location">
    <subcellularLocation>
        <location evidence="1 6">Cell membrane</location>
        <topology evidence="1 6">Multi-pass membrane protein</topology>
    </subcellularLocation>
</comment>